<keyword evidence="9" id="KW-1185">Reference proteome</keyword>
<evidence type="ECO:0000256" key="2">
    <source>
        <dbReference type="ARBA" id="ARBA00022692"/>
    </source>
</evidence>
<dbReference type="PROSITE" id="PS50850">
    <property type="entry name" value="MFS"/>
    <property type="match status" value="1"/>
</dbReference>
<evidence type="ECO:0000256" key="3">
    <source>
        <dbReference type="ARBA" id="ARBA00022989"/>
    </source>
</evidence>
<feature type="transmembrane region" description="Helical" evidence="6">
    <location>
        <begin position="165"/>
        <end position="188"/>
    </location>
</feature>
<comment type="caution">
    <text evidence="8">The sequence shown here is derived from an EMBL/GenBank/DDBJ whole genome shotgun (WGS) entry which is preliminary data.</text>
</comment>
<dbReference type="CDD" id="cd17323">
    <property type="entry name" value="MFS_Tpo1_MDR_like"/>
    <property type="match status" value="1"/>
</dbReference>
<dbReference type="GO" id="GO:0022857">
    <property type="term" value="F:transmembrane transporter activity"/>
    <property type="evidence" value="ECO:0007669"/>
    <property type="project" value="InterPro"/>
</dbReference>
<feature type="transmembrane region" description="Helical" evidence="6">
    <location>
        <begin position="258"/>
        <end position="282"/>
    </location>
</feature>
<dbReference type="InterPro" id="IPR036259">
    <property type="entry name" value="MFS_trans_sf"/>
</dbReference>
<dbReference type="SUPFAM" id="SSF103473">
    <property type="entry name" value="MFS general substrate transporter"/>
    <property type="match status" value="1"/>
</dbReference>
<evidence type="ECO:0000256" key="5">
    <source>
        <dbReference type="SAM" id="MobiDB-lite"/>
    </source>
</evidence>
<feature type="domain" description="Major facilitator superfamily (MFS) profile" evidence="7">
    <location>
        <begin position="134"/>
        <end position="567"/>
    </location>
</feature>
<sequence>MSSHTERKSLDSSTSTETPTNFTPDGLTYENVDAKSLQRNMTGHSVRSASELAAIEKIVSRVSAHAGALGPLEEPIDHEYVRDVSKEDPNADVNDADPWKYPLDPDTGIRLVTFVGDNDPDDPRTWAPKKKWGITLLLGLICFVVAFASSVITGGMEGPMISFDVSMEVSILAVTLFVIGFGVGPIVFSPLSEEVGRRIIYSSTLFLGVIFIIPCAVAKNIGTLLVCRLIDGIAFSAPITLIGGSLSDIFLSHERGAAMAVFSAAPFLGPIIGPLVGGWIYIRAGWRWLYWVMFILSAVVYVFVIFAVPETHHQTILKKRKEKLIKLTGDDRYLILKDLKPRTVKEVAIETVSRPLILLTEPIVLLITIYMSVIYGLLYMYFFAFPVVFGEGKGWNDGMVGLMFIPIAIGIVIASAASPYVNKMYNKYTAVYIARGEIPPPELRLIPMMISCWLIPIGLFIFAWTSYTRLDWVGPAFGAIPCGCGFLLLYNSANNYMVDSYQHFAASALAAKTLVRSIHGATCVLYTVQMLHRLGYQWGISLLAFISLACCAIPYFFFFYGAKIRERSKYAYTPSVEEYMKANTVATKVSSDDEEKKVE</sequence>
<evidence type="ECO:0000256" key="1">
    <source>
        <dbReference type="ARBA" id="ARBA00004141"/>
    </source>
</evidence>
<feature type="transmembrane region" description="Helical" evidence="6">
    <location>
        <begin position="514"/>
        <end position="532"/>
    </location>
</feature>
<feature type="region of interest" description="Disordered" evidence="5">
    <location>
        <begin position="1"/>
        <end position="29"/>
    </location>
</feature>
<feature type="transmembrane region" description="Helical" evidence="6">
    <location>
        <begin position="402"/>
        <end position="422"/>
    </location>
</feature>
<dbReference type="AlphaFoldDB" id="A0AAV5QNB3"/>
<keyword evidence="3 6" id="KW-1133">Transmembrane helix</keyword>
<feature type="transmembrane region" description="Helical" evidence="6">
    <location>
        <begin position="538"/>
        <end position="560"/>
    </location>
</feature>
<organism evidence="8 9">
    <name type="scientific">Saccharomycopsis crataegensis</name>
    <dbReference type="NCBI Taxonomy" id="43959"/>
    <lineage>
        <taxon>Eukaryota</taxon>
        <taxon>Fungi</taxon>
        <taxon>Dikarya</taxon>
        <taxon>Ascomycota</taxon>
        <taxon>Saccharomycotina</taxon>
        <taxon>Saccharomycetes</taxon>
        <taxon>Saccharomycopsidaceae</taxon>
        <taxon>Saccharomycopsis</taxon>
    </lineage>
</organism>
<dbReference type="PANTHER" id="PTHR23502:SF48">
    <property type="entry name" value="MULTIDRUG TRANSPORTER, PUTATIVE (AFU_ORTHOLOGUE AFUA_5G02700)-RELATED"/>
    <property type="match status" value="1"/>
</dbReference>
<protein>
    <recommendedName>
        <fullName evidence="7">Major facilitator superfamily (MFS) profile domain-containing protein</fullName>
    </recommendedName>
</protein>
<dbReference type="Pfam" id="PF07690">
    <property type="entry name" value="MFS_1"/>
    <property type="match status" value="1"/>
</dbReference>
<dbReference type="RefSeq" id="XP_064853150.1">
    <property type="nucleotide sequence ID" value="XM_064997078.1"/>
</dbReference>
<reference evidence="8 9" key="1">
    <citation type="journal article" date="2023" name="Elife">
        <title>Identification of key yeast species and microbe-microbe interactions impacting larval growth of Drosophila in the wild.</title>
        <authorList>
            <person name="Mure A."/>
            <person name="Sugiura Y."/>
            <person name="Maeda R."/>
            <person name="Honda K."/>
            <person name="Sakurai N."/>
            <person name="Takahashi Y."/>
            <person name="Watada M."/>
            <person name="Katoh T."/>
            <person name="Gotoh A."/>
            <person name="Gotoh Y."/>
            <person name="Taniguchi I."/>
            <person name="Nakamura K."/>
            <person name="Hayashi T."/>
            <person name="Katayama T."/>
            <person name="Uemura T."/>
            <person name="Hattori Y."/>
        </authorList>
    </citation>
    <scope>NUCLEOTIDE SEQUENCE [LARGE SCALE GENOMIC DNA]</scope>
    <source>
        <strain evidence="8 9">SC-9</strain>
    </source>
</reference>
<keyword evidence="2 6" id="KW-0812">Transmembrane</keyword>
<evidence type="ECO:0000313" key="8">
    <source>
        <dbReference type="EMBL" id="GMM36154.1"/>
    </source>
</evidence>
<comment type="subcellular location">
    <subcellularLocation>
        <location evidence="1">Membrane</location>
        <topology evidence="1">Multi-pass membrane protein</topology>
    </subcellularLocation>
</comment>
<feature type="transmembrane region" description="Helical" evidence="6">
    <location>
        <begin position="363"/>
        <end position="382"/>
    </location>
</feature>
<accession>A0AAV5QNB3</accession>
<gene>
    <name evidence="8" type="ORF">DASC09_034790</name>
</gene>
<evidence type="ECO:0000256" key="4">
    <source>
        <dbReference type="ARBA" id="ARBA00023136"/>
    </source>
</evidence>
<evidence type="ECO:0000259" key="7">
    <source>
        <dbReference type="PROSITE" id="PS50850"/>
    </source>
</evidence>
<dbReference type="Proteomes" id="UP001360560">
    <property type="component" value="Unassembled WGS sequence"/>
</dbReference>
<feature type="transmembrane region" description="Helical" evidence="6">
    <location>
        <begin position="288"/>
        <end position="308"/>
    </location>
</feature>
<dbReference type="Gene3D" id="1.20.1250.20">
    <property type="entry name" value="MFS general substrate transporter like domains"/>
    <property type="match status" value="1"/>
</dbReference>
<feature type="transmembrane region" description="Helical" evidence="6">
    <location>
        <begin position="200"/>
        <end position="221"/>
    </location>
</feature>
<dbReference type="InterPro" id="IPR020846">
    <property type="entry name" value="MFS_dom"/>
</dbReference>
<dbReference type="FunFam" id="1.20.1250.20:FF:000011">
    <property type="entry name" value="MFS multidrug transporter, putative"/>
    <property type="match status" value="1"/>
</dbReference>
<name>A0AAV5QNB3_9ASCO</name>
<feature type="compositionally biased region" description="Polar residues" evidence="5">
    <location>
        <begin position="11"/>
        <end position="23"/>
    </location>
</feature>
<feature type="compositionally biased region" description="Basic and acidic residues" evidence="5">
    <location>
        <begin position="1"/>
        <end position="10"/>
    </location>
</feature>
<proteinExistence type="predicted"/>
<feature type="transmembrane region" description="Helical" evidence="6">
    <location>
        <begin position="233"/>
        <end position="251"/>
    </location>
</feature>
<dbReference type="GO" id="GO:0005886">
    <property type="term" value="C:plasma membrane"/>
    <property type="evidence" value="ECO:0007669"/>
    <property type="project" value="UniProtKB-ARBA"/>
</dbReference>
<feature type="transmembrane region" description="Helical" evidence="6">
    <location>
        <begin position="472"/>
        <end position="493"/>
    </location>
</feature>
<dbReference type="EMBL" id="BTFZ01000011">
    <property type="protein sequence ID" value="GMM36154.1"/>
    <property type="molecule type" value="Genomic_DNA"/>
</dbReference>
<feature type="transmembrane region" description="Helical" evidence="6">
    <location>
        <begin position="443"/>
        <end position="466"/>
    </location>
</feature>
<keyword evidence="4 6" id="KW-0472">Membrane</keyword>
<dbReference type="GeneID" id="90074129"/>
<evidence type="ECO:0000313" key="9">
    <source>
        <dbReference type="Proteomes" id="UP001360560"/>
    </source>
</evidence>
<feature type="transmembrane region" description="Helical" evidence="6">
    <location>
        <begin position="132"/>
        <end position="153"/>
    </location>
</feature>
<evidence type="ECO:0000256" key="6">
    <source>
        <dbReference type="SAM" id="Phobius"/>
    </source>
</evidence>
<dbReference type="InterPro" id="IPR011701">
    <property type="entry name" value="MFS"/>
</dbReference>
<dbReference type="PANTHER" id="PTHR23502">
    <property type="entry name" value="MAJOR FACILITATOR SUPERFAMILY"/>
    <property type="match status" value="1"/>
</dbReference>